<reference evidence="1" key="1">
    <citation type="submission" date="2023-07" db="EMBL/GenBank/DDBJ databases">
        <title>Ureibacillus sp. isolated from freshwater well.</title>
        <authorList>
            <person name="Kirdat K."/>
            <person name="Bhatt A."/>
            <person name="Teware R."/>
            <person name="Bhavsar Y."/>
            <person name="Yadav A."/>
        </authorList>
    </citation>
    <scope>NUCLEOTIDE SEQUENCE</scope>
    <source>
        <strain evidence="1">BA0131</strain>
    </source>
</reference>
<organism evidence="1 2">
    <name type="scientific">Ureibacillus aquaedulcis</name>
    <dbReference type="NCBI Taxonomy" id="3058421"/>
    <lineage>
        <taxon>Bacteria</taxon>
        <taxon>Bacillati</taxon>
        <taxon>Bacillota</taxon>
        <taxon>Bacilli</taxon>
        <taxon>Bacillales</taxon>
        <taxon>Caryophanaceae</taxon>
        <taxon>Ureibacillus</taxon>
    </lineage>
</organism>
<gene>
    <name evidence="1" type="ORF">QYB95_06525</name>
</gene>
<evidence type="ECO:0000313" key="1">
    <source>
        <dbReference type="EMBL" id="MDN4493192.1"/>
    </source>
</evidence>
<comment type="caution">
    <text evidence="1">The sequence shown here is derived from an EMBL/GenBank/DDBJ whole genome shotgun (WGS) entry which is preliminary data.</text>
</comment>
<dbReference type="RefSeq" id="WP_301137480.1">
    <property type="nucleotide sequence ID" value="NZ_JAUHTQ010000003.1"/>
</dbReference>
<accession>A0ABT8GP48</accession>
<protein>
    <submittedName>
        <fullName evidence="1">DUF2642 domain-containing protein</fullName>
    </submittedName>
</protein>
<name>A0ABT8GP48_9BACL</name>
<dbReference type="EMBL" id="JAUHTQ010000003">
    <property type="protein sequence ID" value="MDN4493192.1"/>
    <property type="molecule type" value="Genomic_DNA"/>
</dbReference>
<sequence length="58" mass="6592">MWQLRLILKSLEGSTIEVSTEYSSLSGILIEVEEDYFVLRTAAHLLYVPLTSIKSLAY</sequence>
<keyword evidence="2" id="KW-1185">Reference proteome</keyword>
<evidence type="ECO:0000313" key="2">
    <source>
        <dbReference type="Proteomes" id="UP001172743"/>
    </source>
</evidence>
<proteinExistence type="predicted"/>
<dbReference type="Pfam" id="PF10842">
    <property type="entry name" value="DUF2642"/>
    <property type="match status" value="1"/>
</dbReference>
<dbReference type="InterPro" id="IPR020139">
    <property type="entry name" value="DUF2642"/>
</dbReference>
<dbReference type="Proteomes" id="UP001172743">
    <property type="component" value="Unassembled WGS sequence"/>
</dbReference>